<reference evidence="5" key="2">
    <citation type="submission" date="2020-12" db="EMBL/GenBank/DDBJ databases">
        <authorList>
            <person name="Kanost M."/>
        </authorList>
    </citation>
    <scope>NUCLEOTIDE SEQUENCE</scope>
</reference>
<organism evidence="5 6">
    <name type="scientific">Manduca sexta</name>
    <name type="common">Tobacco hawkmoth</name>
    <name type="synonym">Tobacco hornworm</name>
    <dbReference type="NCBI Taxonomy" id="7130"/>
    <lineage>
        <taxon>Eukaryota</taxon>
        <taxon>Metazoa</taxon>
        <taxon>Ecdysozoa</taxon>
        <taxon>Arthropoda</taxon>
        <taxon>Hexapoda</taxon>
        <taxon>Insecta</taxon>
        <taxon>Pterygota</taxon>
        <taxon>Neoptera</taxon>
        <taxon>Endopterygota</taxon>
        <taxon>Lepidoptera</taxon>
        <taxon>Glossata</taxon>
        <taxon>Ditrysia</taxon>
        <taxon>Bombycoidea</taxon>
        <taxon>Sphingidae</taxon>
        <taxon>Sphinginae</taxon>
        <taxon>Sphingini</taxon>
        <taxon>Manduca</taxon>
    </lineage>
</organism>
<evidence type="ECO:0000256" key="3">
    <source>
        <dbReference type="SAM" id="MobiDB-lite"/>
    </source>
</evidence>
<dbReference type="PANTHER" id="PTHR16105:SF0">
    <property type="entry name" value="RNA-BINDING REGION-CONTAINING PROTEIN 3"/>
    <property type="match status" value="1"/>
</dbReference>
<dbReference type="EMBL" id="JH668279">
    <property type="protein sequence ID" value="KAG6440252.1"/>
    <property type="molecule type" value="Genomic_DNA"/>
</dbReference>
<dbReference type="PROSITE" id="PS50102">
    <property type="entry name" value="RRM"/>
    <property type="match status" value="1"/>
</dbReference>
<dbReference type="PANTHER" id="PTHR16105">
    <property type="entry name" value="RNA-BINDING REGION-CONTAINING PROTEIN 3"/>
    <property type="match status" value="1"/>
</dbReference>
<keyword evidence="1 2" id="KW-0694">RNA-binding</keyword>
<dbReference type="GO" id="GO:0030626">
    <property type="term" value="F:U12 snRNA binding"/>
    <property type="evidence" value="ECO:0007669"/>
    <property type="project" value="TreeGrafter"/>
</dbReference>
<protein>
    <recommendedName>
        <fullName evidence="4">RRM domain-containing protein</fullName>
    </recommendedName>
</protein>
<feature type="compositionally biased region" description="Polar residues" evidence="3">
    <location>
        <begin position="89"/>
        <end position="104"/>
    </location>
</feature>
<dbReference type="AlphaFoldDB" id="A0A921YJC9"/>
<feature type="domain" description="RRM" evidence="4">
    <location>
        <begin position="201"/>
        <end position="279"/>
    </location>
</feature>
<evidence type="ECO:0000313" key="6">
    <source>
        <dbReference type="Proteomes" id="UP000791440"/>
    </source>
</evidence>
<feature type="region of interest" description="Disordered" evidence="3">
    <location>
        <begin position="80"/>
        <end position="130"/>
    </location>
</feature>
<accession>A0A921YJC9</accession>
<evidence type="ECO:0000313" key="5">
    <source>
        <dbReference type="EMBL" id="KAG6440252.1"/>
    </source>
</evidence>
<sequence length="282" mass="31834">MMTEHEKSFMDSLCVESLEDKEPTTSREENIESSQKNSPAYPKGHPINRIKDLEHSLFGHLKSNIPPITKRRKILRRLERRKNRIESGPKQTSPIPNQSTTSRPGSLWDLQEAPPKVPIRPRGPRDKFIGPKKKTMYTIKNNCIVRVPEEETSRSDPEQELDVVLPETESGEPLLEGTKMSLDDIKKMEKYKDYEPGVPSKVVHLTNIASTVTPAQLSLLFQQYVCDNGGPPDIRLLSGKQRGEAYVRFENYDLAISAVHEINGTIVNGYPIVAKFASSTTN</sequence>
<evidence type="ECO:0000256" key="2">
    <source>
        <dbReference type="PROSITE-ProRule" id="PRU00176"/>
    </source>
</evidence>
<dbReference type="InterPro" id="IPR000504">
    <property type="entry name" value="RRM_dom"/>
</dbReference>
<dbReference type="InterPro" id="IPR045164">
    <property type="entry name" value="RBM41/RNPC3"/>
</dbReference>
<reference evidence="5" key="1">
    <citation type="journal article" date="2016" name="Insect Biochem. Mol. Biol.">
        <title>Multifaceted biological insights from a draft genome sequence of the tobacco hornworm moth, Manduca sexta.</title>
        <authorList>
            <person name="Kanost M.R."/>
            <person name="Arrese E.L."/>
            <person name="Cao X."/>
            <person name="Chen Y.R."/>
            <person name="Chellapilla S."/>
            <person name="Goldsmith M.R."/>
            <person name="Grosse-Wilde E."/>
            <person name="Heckel D.G."/>
            <person name="Herndon N."/>
            <person name="Jiang H."/>
            <person name="Papanicolaou A."/>
            <person name="Qu J."/>
            <person name="Soulages J.L."/>
            <person name="Vogel H."/>
            <person name="Walters J."/>
            <person name="Waterhouse R.M."/>
            <person name="Ahn S.J."/>
            <person name="Almeida F.C."/>
            <person name="An C."/>
            <person name="Aqrawi P."/>
            <person name="Bretschneider A."/>
            <person name="Bryant W.B."/>
            <person name="Bucks S."/>
            <person name="Chao H."/>
            <person name="Chevignon G."/>
            <person name="Christen J.M."/>
            <person name="Clarke D.F."/>
            <person name="Dittmer N.T."/>
            <person name="Ferguson L.C.F."/>
            <person name="Garavelou S."/>
            <person name="Gordon K.H.J."/>
            <person name="Gunaratna R.T."/>
            <person name="Han Y."/>
            <person name="Hauser F."/>
            <person name="He Y."/>
            <person name="Heidel-Fischer H."/>
            <person name="Hirsh A."/>
            <person name="Hu Y."/>
            <person name="Jiang H."/>
            <person name="Kalra D."/>
            <person name="Klinner C."/>
            <person name="Konig C."/>
            <person name="Kovar C."/>
            <person name="Kroll A.R."/>
            <person name="Kuwar S.S."/>
            <person name="Lee S.L."/>
            <person name="Lehman R."/>
            <person name="Li K."/>
            <person name="Li Z."/>
            <person name="Liang H."/>
            <person name="Lovelace S."/>
            <person name="Lu Z."/>
            <person name="Mansfield J.H."/>
            <person name="McCulloch K.J."/>
            <person name="Mathew T."/>
            <person name="Morton B."/>
            <person name="Muzny D.M."/>
            <person name="Neunemann D."/>
            <person name="Ongeri F."/>
            <person name="Pauchet Y."/>
            <person name="Pu L.L."/>
            <person name="Pyrousis I."/>
            <person name="Rao X.J."/>
            <person name="Redding A."/>
            <person name="Roesel C."/>
            <person name="Sanchez-Gracia A."/>
            <person name="Schaack S."/>
            <person name="Shukla A."/>
            <person name="Tetreau G."/>
            <person name="Wang Y."/>
            <person name="Xiong G.H."/>
            <person name="Traut W."/>
            <person name="Walsh T.K."/>
            <person name="Worley K.C."/>
            <person name="Wu D."/>
            <person name="Wu W."/>
            <person name="Wu Y.Q."/>
            <person name="Zhang X."/>
            <person name="Zou Z."/>
            <person name="Zucker H."/>
            <person name="Briscoe A.D."/>
            <person name="Burmester T."/>
            <person name="Clem R.J."/>
            <person name="Feyereisen R."/>
            <person name="Grimmelikhuijzen C.J.P."/>
            <person name="Hamodrakas S.J."/>
            <person name="Hansson B.S."/>
            <person name="Huguet E."/>
            <person name="Jermiin L.S."/>
            <person name="Lan Q."/>
            <person name="Lehman H.K."/>
            <person name="Lorenzen M."/>
            <person name="Merzendorfer H."/>
            <person name="Michalopoulos I."/>
            <person name="Morton D.B."/>
            <person name="Muthukrishnan S."/>
            <person name="Oakeshott J.G."/>
            <person name="Palmer W."/>
            <person name="Park Y."/>
            <person name="Passarelli A.L."/>
            <person name="Rozas J."/>
            <person name="Schwartz L.M."/>
            <person name="Smith W."/>
            <person name="Southgate A."/>
            <person name="Vilcinskas A."/>
            <person name="Vogt R."/>
            <person name="Wang P."/>
            <person name="Werren J."/>
            <person name="Yu X.Q."/>
            <person name="Zhou J.J."/>
            <person name="Brown S.J."/>
            <person name="Scherer S.E."/>
            <person name="Richards S."/>
            <person name="Blissard G.W."/>
        </authorList>
    </citation>
    <scope>NUCLEOTIDE SEQUENCE</scope>
</reference>
<dbReference type="GO" id="GO:0000398">
    <property type="term" value="P:mRNA splicing, via spliceosome"/>
    <property type="evidence" value="ECO:0007669"/>
    <property type="project" value="TreeGrafter"/>
</dbReference>
<dbReference type="SMART" id="SM00360">
    <property type="entry name" value="RRM"/>
    <property type="match status" value="1"/>
</dbReference>
<dbReference type="Proteomes" id="UP000791440">
    <property type="component" value="Unassembled WGS sequence"/>
</dbReference>
<dbReference type="Pfam" id="PF00076">
    <property type="entry name" value="RRM_1"/>
    <property type="match status" value="1"/>
</dbReference>
<dbReference type="GO" id="GO:0097157">
    <property type="term" value="F:pre-mRNA intronic binding"/>
    <property type="evidence" value="ECO:0007669"/>
    <property type="project" value="TreeGrafter"/>
</dbReference>
<feature type="compositionally biased region" description="Basic and acidic residues" evidence="3">
    <location>
        <begin position="18"/>
        <end position="30"/>
    </location>
</feature>
<keyword evidence="6" id="KW-1185">Reference proteome</keyword>
<gene>
    <name evidence="5" type="ORF">O3G_MSEX001258</name>
</gene>
<evidence type="ECO:0000259" key="4">
    <source>
        <dbReference type="PROSITE" id="PS50102"/>
    </source>
</evidence>
<dbReference type="GO" id="GO:0005689">
    <property type="term" value="C:U12-type spliceosomal complex"/>
    <property type="evidence" value="ECO:0007669"/>
    <property type="project" value="TreeGrafter"/>
</dbReference>
<comment type="caution">
    <text evidence="5">The sequence shown here is derived from an EMBL/GenBank/DDBJ whole genome shotgun (WGS) entry which is preliminary data.</text>
</comment>
<name>A0A921YJC9_MANSE</name>
<evidence type="ECO:0000256" key="1">
    <source>
        <dbReference type="ARBA" id="ARBA00022884"/>
    </source>
</evidence>
<proteinExistence type="predicted"/>
<feature type="region of interest" description="Disordered" evidence="3">
    <location>
        <begin position="1"/>
        <end position="48"/>
    </location>
</feature>